<evidence type="ECO:0000313" key="1">
    <source>
        <dbReference type="EMBL" id="KAJ7736737.1"/>
    </source>
</evidence>
<evidence type="ECO:0000313" key="2">
    <source>
        <dbReference type="Proteomes" id="UP001215280"/>
    </source>
</evidence>
<dbReference type="EMBL" id="JARJLG010000147">
    <property type="protein sequence ID" value="KAJ7736737.1"/>
    <property type="molecule type" value="Genomic_DNA"/>
</dbReference>
<keyword evidence="2" id="KW-1185">Reference proteome</keyword>
<reference evidence="1" key="1">
    <citation type="submission" date="2023-03" db="EMBL/GenBank/DDBJ databases">
        <title>Massive genome expansion in bonnet fungi (Mycena s.s.) driven by repeated elements and novel gene families across ecological guilds.</title>
        <authorList>
            <consortium name="Lawrence Berkeley National Laboratory"/>
            <person name="Harder C.B."/>
            <person name="Miyauchi S."/>
            <person name="Viragh M."/>
            <person name="Kuo A."/>
            <person name="Thoen E."/>
            <person name="Andreopoulos B."/>
            <person name="Lu D."/>
            <person name="Skrede I."/>
            <person name="Drula E."/>
            <person name="Henrissat B."/>
            <person name="Morin E."/>
            <person name="Kohler A."/>
            <person name="Barry K."/>
            <person name="LaButti K."/>
            <person name="Morin E."/>
            <person name="Salamov A."/>
            <person name="Lipzen A."/>
            <person name="Mereny Z."/>
            <person name="Hegedus B."/>
            <person name="Baldrian P."/>
            <person name="Stursova M."/>
            <person name="Weitz H."/>
            <person name="Taylor A."/>
            <person name="Grigoriev I.V."/>
            <person name="Nagy L.G."/>
            <person name="Martin F."/>
            <person name="Kauserud H."/>
        </authorList>
    </citation>
    <scope>NUCLEOTIDE SEQUENCE</scope>
    <source>
        <strain evidence="1">CBHHK188m</strain>
    </source>
</reference>
<organism evidence="1 2">
    <name type="scientific">Mycena maculata</name>
    <dbReference type="NCBI Taxonomy" id="230809"/>
    <lineage>
        <taxon>Eukaryota</taxon>
        <taxon>Fungi</taxon>
        <taxon>Dikarya</taxon>
        <taxon>Basidiomycota</taxon>
        <taxon>Agaricomycotina</taxon>
        <taxon>Agaricomycetes</taxon>
        <taxon>Agaricomycetidae</taxon>
        <taxon>Agaricales</taxon>
        <taxon>Marasmiineae</taxon>
        <taxon>Mycenaceae</taxon>
        <taxon>Mycena</taxon>
    </lineage>
</organism>
<proteinExistence type="predicted"/>
<dbReference type="AlphaFoldDB" id="A0AAD7I7D2"/>
<protein>
    <submittedName>
        <fullName evidence="1">Uncharacterized protein</fullName>
    </submittedName>
</protein>
<comment type="caution">
    <text evidence="1">The sequence shown here is derived from an EMBL/GenBank/DDBJ whole genome shotgun (WGS) entry which is preliminary data.</text>
</comment>
<gene>
    <name evidence="1" type="ORF">DFH07DRAFT_944332</name>
</gene>
<dbReference type="Proteomes" id="UP001215280">
    <property type="component" value="Unassembled WGS sequence"/>
</dbReference>
<name>A0AAD7I7D2_9AGAR</name>
<accession>A0AAD7I7D2</accession>
<sequence>MNTRGKFTNSAVTLLTVNRSFNLLAQYLRVCLRFSRRLNQATIADSAEDHDGIRHHNCLTSTNMHTQTFTTSQIFEDFDRSLLLKKRINVLGRGHRWQGTRFLVVRRAVVGTIVLIGIVDKR</sequence>